<reference evidence="3" key="1">
    <citation type="journal article" date="2020" name="Nature">
        <title>Giant virus diversity and host interactions through global metagenomics.</title>
        <authorList>
            <person name="Schulz F."/>
            <person name="Roux S."/>
            <person name="Paez-Espino D."/>
            <person name="Jungbluth S."/>
            <person name="Walsh D.A."/>
            <person name="Denef V.J."/>
            <person name="McMahon K.D."/>
            <person name="Konstantinidis K.T."/>
            <person name="Eloe-Fadrosh E.A."/>
            <person name="Kyrpides N.C."/>
            <person name="Woyke T."/>
        </authorList>
    </citation>
    <scope>NUCLEOTIDE SEQUENCE</scope>
    <source>
        <strain evidence="3">GVMAG-M-3300024301-20</strain>
    </source>
</reference>
<dbReference type="InterPro" id="IPR050149">
    <property type="entry name" value="Collagen_superfamily"/>
</dbReference>
<dbReference type="PANTHER" id="PTHR24023:SF1095">
    <property type="entry name" value="EGF-LIKE DOMAIN-CONTAINING PROTEIN"/>
    <property type="match status" value="1"/>
</dbReference>
<feature type="region of interest" description="Disordered" evidence="1">
    <location>
        <begin position="79"/>
        <end position="181"/>
    </location>
</feature>
<dbReference type="GO" id="GO:0031012">
    <property type="term" value="C:extracellular matrix"/>
    <property type="evidence" value="ECO:0007669"/>
    <property type="project" value="TreeGrafter"/>
</dbReference>
<dbReference type="Pfam" id="PF13884">
    <property type="entry name" value="Peptidase_S74"/>
    <property type="match status" value="1"/>
</dbReference>
<dbReference type="GO" id="GO:0005615">
    <property type="term" value="C:extracellular space"/>
    <property type="evidence" value="ECO:0007669"/>
    <property type="project" value="TreeGrafter"/>
</dbReference>
<name>A0A6C0ITF6_9ZZZZ</name>
<feature type="compositionally biased region" description="Gly residues" evidence="1">
    <location>
        <begin position="162"/>
        <end position="179"/>
    </location>
</feature>
<dbReference type="GO" id="GO:0030198">
    <property type="term" value="P:extracellular matrix organization"/>
    <property type="evidence" value="ECO:0007669"/>
    <property type="project" value="TreeGrafter"/>
</dbReference>
<feature type="compositionally biased region" description="Gly residues" evidence="1">
    <location>
        <begin position="117"/>
        <end position="136"/>
    </location>
</feature>
<evidence type="ECO:0000256" key="1">
    <source>
        <dbReference type="SAM" id="MobiDB-lite"/>
    </source>
</evidence>
<organism evidence="3">
    <name type="scientific">viral metagenome</name>
    <dbReference type="NCBI Taxonomy" id="1070528"/>
    <lineage>
        <taxon>unclassified sequences</taxon>
        <taxon>metagenomes</taxon>
        <taxon>organismal metagenomes</taxon>
    </lineage>
</organism>
<dbReference type="InterPro" id="IPR030392">
    <property type="entry name" value="S74_ICA"/>
</dbReference>
<dbReference type="PROSITE" id="PS51688">
    <property type="entry name" value="ICA"/>
    <property type="match status" value="1"/>
</dbReference>
<feature type="domain" description="Peptidase S74" evidence="2">
    <location>
        <begin position="308"/>
        <end position="398"/>
    </location>
</feature>
<sequence length="400" mass="42121">MSTFRRYGGLNYSANNNIVRSYISNSEQLNTNNYSGLPNSKEIYKSHIDLDGNSILHTGCIYFQDGTSMCTGNLVGPQGSQGIEGSQGPEGPQGFQGVTGAGLPGTPGPQGNQGFQGVTGNGIQGPQGVTGEGTQGPQGNQGLQGVTGTGTLGPQGPQGLQGVTGEGIQGPQGPQGPGTTGSTYWLANGNNIYANPPGGISSFVGIGTINPVTQFNLHTKKQALNSTLSFELDDGSSNVIAFGVNMGSGVYSPLILPGDNVIISSQSGNPNPLTIAVRDASSVGIRIDVSTGVTIQPSCTSTQFNSLSDYRIKKDVEPLELSEYSIDNLRPVKYRYRETNILNVGLIAHEVQEYYPFLVCGEKDGDSKQSVNYDGLIPVLIKEVQTLKKQVQELEKKLIN</sequence>
<dbReference type="GO" id="GO:0030020">
    <property type="term" value="F:extracellular matrix structural constituent conferring tensile strength"/>
    <property type="evidence" value="ECO:0007669"/>
    <property type="project" value="TreeGrafter"/>
</dbReference>
<dbReference type="EMBL" id="MN740249">
    <property type="protein sequence ID" value="QHT95999.1"/>
    <property type="molecule type" value="Genomic_DNA"/>
</dbReference>
<proteinExistence type="predicted"/>
<evidence type="ECO:0000259" key="2">
    <source>
        <dbReference type="PROSITE" id="PS51688"/>
    </source>
</evidence>
<dbReference type="PANTHER" id="PTHR24023">
    <property type="entry name" value="COLLAGEN ALPHA"/>
    <property type="match status" value="1"/>
</dbReference>
<protein>
    <recommendedName>
        <fullName evidence="2">Peptidase S74 domain-containing protein</fullName>
    </recommendedName>
</protein>
<evidence type="ECO:0000313" key="3">
    <source>
        <dbReference type="EMBL" id="QHT95999.1"/>
    </source>
</evidence>
<accession>A0A6C0ITF6</accession>
<dbReference type="AlphaFoldDB" id="A0A6C0ITF6"/>